<dbReference type="PANTHER" id="PTHR30348">
    <property type="entry name" value="UNCHARACTERIZED PROTEIN YECE"/>
    <property type="match status" value="1"/>
</dbReference>
<evidence type="ECO:0000313" key="2">
    <source>
        <dbReference type="Proteomes" id="UP000265882"/>
    </source>
</evidence>
<comment type="caution">
    <text evidence="1">The sequence shown here is derived from an EMBL/GenBank/DDBJ whole genome shotgun (WGS) entry which is preliminary data.</text>
</comment>
<dbReference type="EMBL" id="QZKU01000142">
    <property type="protein sequence ID" value="RJP14833.1"/>
    <property type="molecule type" value="Genomic_DNA"/>
</dbReference>
<dbReference type="Proteomes" id="UP000265882">
    <property type="component" value="Unassembled WGS sequence"/>
</dbReference>
<dbReference type="Gene3D" id="3.20.20.410">
    <property type="entry name" value="Protein of unknown function UPF0759"/>
    <property type="match status" value="1"/>
</dbReference>
<sequence length="247" mass="29233">MVRKNGRNIFVGCSGWSYPHWKGEFYPADLPQKRWFEFYSGTFDTVEINNTFYRLPEEKTFEGWAAKAREGFVYSVKASRYITHIRRLKDVEDSVSLILKRTRLLKEHLGPILYQFPPNFSCHLDRFESLLKLLPRDLIHVVEFRDQRWINDQTFALLEAYNVGHCVHDKGGLQIPWRAIGPVTYVRFHGSEQSQGSYSDRELERWADWLESETRKKERDIYAYFNNDFAAHAVFNAQTLRKKLVGK</sequence>
<evidence type="ECO:0000313" key="1">
    <source>
        <dbReference type="EMBL" id="RJP14833.1"/>
    </source>
</evidence>
<protein>
    <submittedName>
        <fullName evidence="1">DUF72 domain-containing protein</fullName>
    </submittedName>
</protein>
<dbReference type="InterPro" id="IPR036520">
    <property type="entry name" value="UPF0759_sf"/>
</dbReference>
<organism evidence="1 2">
    <name type="scientific">Abyssobacteria bacterium (strain SURF_5)</name>
    <dbReference type="NCBI Taxonomy" id="2093360"/>
    <lineage>
        <taxon>Bacteria</taxon>
        <taxon>Pseudomonadati</taxon>
        <taxon>Candidatus Hydrogenedentota</taxon>
        <taxon>Candidatus Abyssobacteria</taxon>
    </lineage>
</organism>
<name>A0A3A4MXJ3_ABYX5</name>
<proteinExistence type="predicted"/>
<dbReference type="InterPro" id="IPR002763">
    <property type="entry name" value="DUF72"/>
</dbReference>
<dbReference type="SUPFAM" id="SSF117396">
    <property type="entry name" value="TM1631-like"/>
    <property type="match status" value="1"/>
</dbReference>
<accession>A0A3A4MXJ3</accession>
<reference evidence="1 2" key="1">
    <citation type="journal article" date="2017" name="ISME J.">
        <title>Energy and carbon metabolisms in a deep terrestrial subsurface fluid microbial community.</title>
        <authorList>
            <person name="Momper L."/>
            <person name="Jungbluth S.P."/>
            <person name="Lee M.D."/>
            <person name="Amend J.P."/>
        </authorList>
    </citation>
    <scope>NUCLEOTIDE SEQUENCE [LARGE SCALE GENOMIC DNA]</scope>
    <source>
        <strain evidence="1">SURF_5</strain>
    </source>
</reference>
<dbReference type="Pfam" id="PF01904">
    <property type="entry name" value="DUF72"/>
    <property type="match status" value="1"/>
</dbReference>
<dbReference type="AlphaFoldDB" id="A0A3A4MXJ3"/>
<gene>
    <name evidence="1" type="ORF">C4520_21050</name>
</gene>
<dbReference type="PANTHER" id="PTHR30348:SF4">
    <property type="entry name" value="DUF72 DOMAIN-CONTAINING PROTEIN"/>
    <property type="match status" value="1"/>
</dbReference>